<dbReference type="AlphaFoldDB" id="A0A1B6FM90"/>
<gene>
    <name evidence="1" type="ORF">g.45747</name>
</gene>
<reference evidence="1" key="1">
    <citation type="submission" date="2015-11" db="EMBL/GenBank/DDBJ databases">
        <title>De novo transcriptome assembly of four potential Pierce s Disease insect vectors from Arizona vineyards.</title>
        <authorList>
            <person name="Tassone E.E."/>
        </authorList>
    </citation>
    <scope>NUCLEOTIDE SEQUENCE</scope>
</reference>
<name>A0A1B6FM90_9HEMI</name>
<evidence type="ECO:0008006" key="2">
    <source>
        <dbReference type="Google" id="ProtNLM"/>
    </source>
</evidence>
<evidence type="ECO:0000313" key="1">
    <source>
        <dbReference type="EMBL" id="JAS51281.1"/>
    </source>
</evidence>
<dbReference type="EMBL" id="GECZ01018488">
    <property type="protein sequence ID" value="JAS51281.1"/>
    <property type="molecule type" value="Transcribed_RNA"/>
</dbReference>
<sequence>GLSCRTDHGKLVDLLNKVDWSEIYEEQNPSMAFDKFYLKIKFLIMESRVPINSTNQHIVGPKKLKPWMNNSICVKVKLKNKLFEQVRAHPSNEKLKKYFKRFKNKLQMEVRNLKNSYYENVFLTCNGDSKSIWRAINDVTGQKTNKSVLKTLNIDGIITNDIKTISDEFNKFFLSIVNK</sequence>
<accession>A0A1B6FM90</accession>
<feature type="non-terminal residue" evidence="1">
    <location>
        <position position="1"/>
    </location>
</feature>
<feature type="non-terminal residue" evidence="1">
    <location>
        <position position="179"/>
    </location>
</feature>
<organism evidence="1">
    <name type="scientific">Cuerna arida</name>
    <dbReference type="NCBI Taxonomy" id="1464854"/>
    <lineage>
        <taxon>Eukaryota</taxon>
        <taxon>Metazoa</taxon>
        <taxon>Ecdysozoa</taxon>
        <taxon>Arthropoda</taxon>
        <taxon>Hexapoda</taxon>
        <taxon>Insecta</taxon>
        <taxon>Pterygota</taxon>
        <taxon>Neoptera</taxon>
        <taxon>Paraneoptera</taxon>
        <taxon>Hemiptera</taxon>
        <taxon>Auchenorrhyncha</taxon>
        <taxon>Membracoidea</taxon>
        <taxon>Cicadellidae</taxon>
        <taxon>Cicadellinae</taxon>
        <taxon>Proconiini</taxon>
        <taxon>Cuerna</taxon>
    </lineage>
</organism>
<proteinExistence type="predicted"/>
<protein>
    <recommendedName>
        <fullName evidence="2">Reverse transcriptase domain-containing protein</fullName>
    </recommendedName>
</protein>